<feature type="compositionally biased region" description="Low complexity" evidence="1">
    <location>
        <begin position="376"/>
        <end position="390"/>
    </location>
</feature>
<dbReference type="Proteomes" id="UP000325577">
    <property type="component" value="Linkage Group LG3"/>
</dbReference>
<evidence type="ECO:0000259" key="2">
    <source>
        <dbReference type="Pfam" id="PF10354"/>
    </source>
</evidence>
<feature type="compositionally biased region" description="Low complexity" evidence="1">
    <location>
        <begin position="203"/>
        <end position="214"/>
    </location>
</feature>
<organism evidence="3 4">
    <name type="scientific">Nyssa sinensis</name>
    <dbReference type="NCBI Taxonomy" id="561372"/>
    <lineage>
        <taxon>Eukaryota</taxon>
        <taxon>Viridiplantae</taxon>
        <taxon>Streptophyta</taxon>
        <taxon>Embryophyta</taxon>
        <taxon>Tracheophyta</taxon>
        <taxon>Spermatophyta</taxon>
        <taxon>Magnoliopsida</taxon>
        <taxon>eudicotyledons</taxon>
        <taxon>Gunneridae</taxon>
        <taxon>Pentapetalae</taxon>
        <taxon>asterids</taxon>
        <taxon>Cornales</taxon>
        <taxon>Nyssaceae</taxon>
        <taxon>Nyssa</taxon>
    </lineage>
</organism>
<keyword evidence="4" id="KW-1185">Reference proteome</keyword>
<dbReference type="GO" id="GO:0070042">
    <property type="term" value="F:rRNA (uridine-N3-)-methyltransferase activity"/>
    <property type="evidence" value="ECO:0007669"/>
    <property type="project" value="InterPro"/>
</dbReference>
<accession>A0A5J5AD37</accession>
<feature type="region of interest" description="Disordered" evidence="1">
    <location>
        <begin position="191"/>
        <end position="214"/>
    </location>
</feature>
<dbReference type="PANTHER" id="PTHR11538:SF70">
    <property type="entry name" value="25S RRNA (URIDINE-N(3))-METHYLTRANSFERASE BMT5-LIKE DOMAIN-CONTAINING PROTEIN"/>
    <property type="match status" value="1"/>
</dbReference>
<dbReference type="AlphaFoldDB" id="A0A5J5AD37"/>
<dbReference type="GO" id="GO:0070475">
    <property type="term" value="P:rRNA base methylation"/>
    <property type="evidence" value="ECO:0007669"/>
    <property type="project" value="InterPro"/>
</dbReference>
<dbReference type="EMBL" id="CM018046">
    <property type="protein sequence ID" value="KAA8527101.1"/>
    <property type="molecule type" value="Genomic_DNA"/>
</dbReference>
<feature type="compositionally biased region" description="Polar residues" evidence="1">
    <location>
        <begin position="363"/>
        <end position="375"/>
    </location>
</feature>
<dbReference type="PANTHER" id="PTHR11538">
    <property type="entry name" value="PHENYLALANYL-TRNA SYNTHETASE"/>
    <property type="match status" value="1"/>
</dbReference>
<dbReference type="GO" id="GO:0005737">
    <property type="term" value="C:cytoplasm"/>
    <property type="evidence" value="ECO:0007669"/>
    <property type="project" value="TreeGrafter"/>
</dbReference>
<reference evidence="3 4" key="1">
    <citation type="submission" date="2019-09" db="EMBL/GenBank/DDBJ databases">
        <title>A chromosome-level genome assembly of the Chinese tupelo Nyssa sinensis.</title>
        <authorList>
            <person name="Yang X."/>
            <person name="Kang M."/>
            <person name="Yang Y."/>
            <person name="Xiong H."/>
            <person name="Wang M."/>
            <person name="Zhang Z."/>
            <person name="Wang Z."/>
            <person name="Wu H."/>
            <person name="Ma T."/>
            <person name="Liu J."/>
            <person name="Xi Z."/>
        </authorList>
    </citation>
    <scope>NUCLEOTIDE SEQUENCE [LARGE SCALE GENOMIC DNA]</scope>
    <source>
        <strain evidence="3">J267</strain>
        <tissue evidence="3">Leaf</tissue>
    </source>
</reference>
<feature type="region of interest" description="Disordered" evidence="1">
    <location>
        <begin position="306"/>
        <end position="326"/>
    </location>
</feature>
<feature type="region of interest" description="Disordered" evidence="1">
    <location>
        <begin position="123"/>
        <end position="154"/>
    </location>
</feature>
<sequence length="777" mass="85003">MVATSLDSIVELIRKYDKAMVYVTELQKRGCKVIRGVDATTMIEHSYLQAQKFDRIVFNFPHVGVLRFESQQNQLRSDIIVYNDRNHNHIKSSGSYYLGLITTEKLASPALLVRCGPVEEEEKRAQWDKLSPTSLEQEVPTSSPTSDSYDDSSPSGAFVCSSSVDLHGDTSPNGALGQNIMVVQQGLDSHSNSSTTWALQQEVPTSSPSSDSYDVSSPSSTLVCSSSVDLHGDSGTNGALCQNILIFQRGLGSHSDSSTTWATVAHWFVHQCGLTWDSGTNGALCQNILIFQRGLGSHSDSSTTWALQQEVPTSSPSSDSYDDSSPSGAFVCSSGVDLHGDISTNGALGQNIMVVQQGLDSHSNSSTTWALQQEVPTSSPSSDSYDDSSPSGAFVCSSSVDLHGDTSTNGALCQHIMDVQQGLDSHSNSSTTWALQQEVLTSSPSSDSYDDSSPSGAFVCSSSVDLHGDTSTNGALCQNIMVIQQGLDSHSNSSTTWALQQELLISSPSMESLSDLSTDRSLYLPIVVNSNIEVLEEKRQIIPLLSELNSFKPRGKEEKERVEEKICKGLVIKERWIKYYSSRHKILLVGEGDFSFSASLALAFGSATNMIATSLNSRGFLLQNYKNALFNIQNLRSRGCKVMHGVDAAEMADHLFFKGMKFNRIVFNFPLAGFFPNESRNSGLCRNRNLVFLFLSNAKKMITKKGEIHISHKSNGFFKEWDLENLASSLSLRLIEEVHFNDTDYPGYHTKYGFGGDKNFNCNPSKTYKFGLKNCKK</sequence>
<feature type="domain" description="25S rRNA (uridine-N(3))-methyltransferase BMT5-like" evidence="2">
    <location>
        <begin position="1"/>
        <end position="72"/>
    </location>
</feature>
<feature type="compositionally biased region" description="Low complexity" evidence="1">
    <location>
        <begin position="140"/>
        <end position="154"/>
    </location>
</feature>
<evidence type="ECO:0000313" key="3">
    <source>
        <dbReference type="EMBL" id="KAA8527101.1"/>
    </source>
</evidence>
<dbReference type="InterPro" id="IPR019446">
    <property type="entry name" value="BMT5-like"/>
</dbReference>
<dbReference type="OrthoDB" id="273345at2759"/>
<dbReference type="Pfam" id="PF10354">
    <property type="entry name" value="BMT5-like"/>
    <property type="match status" value="2"/>
</dbReference>
<feature type="compositionally biased region" description="Low complexity" evidence="1">
    <location>
        <begin position="312"/>
        <end position="326"/>
    </location>
</feature>
<protein>
    <recommendedName>
        <fullName evidence="2">25S rRNA (uridine-N(3))-methyltransferase BMT5-like domain-containing protein</fullName>
    </recommendedName>
</protein>
<evidence type="ECO:0000313" key="4">
    <source>
        <dbReference type="Proteomes" id="UP000325577"/>
    </source>
</evidence>
<name>A0A5J5AD37_9ASTE</name>
<feature type="region of interest" description="Disordered" evidence="1">
    <location>
        <begin position="363"/>
        <end position="390"/>
    </location>
</feature>
<evidence type="ECO:0000256" key="1">
    <source>
        <dbReference type="SAM" id="MobiDB-lite"/>
    </source>
</evidence>
<feature type="domain" description="25S rRNA (uridine-N(3))-methyltransferase BMT5-like" evidence="2">
    <location>
        <begin position="587"/>
        <end position="751"/>
    </location>
</feature>
<gene>
    <name evidence="3" type="ORF">F0562_008670</name>
</gene>
<proteinExistence type="predicted"/>